<dbReference type="Proteomes" id="UP000003163">
    <property type="component" value="Unassembled WGS sequence"/>
</dbReference>
<sequence length="105" mass="12341">MFAKICNSEKSIYFGMSFLLNLTTNITQKLKTSCKLSITSMHFIGKCGSTMQYNLNAHIKIIKYAHIFNVFLMKETRFCSALIFVFLIVPRFLFIFLRNDKYKFL</sequence>
<reference evidence="2 3" key="1">
    <citation type="submission" date="2011-08" db="EMBL/GenBank/DDBJ databases">
        <authorList>
            <person name="Liu Z.J."/>
            <person name="Shi F.L."/>
            <person name="Lu J.Q."/>
            <person name="Li M."/>
            <person name="Wang Z.L."/>
        </authorList>
    </citation>
    <scope>NUCLEOTIDE SEQUENCE [LARGE SCALE GENOMIC DNA]</scope>
    <source>
        <strain evidence="2 3">USNM 41457</strain>
    </source>
</reference>
<evidence type="ECO:0000313" key="2">
    <source>
        <dbReference type="EMBL" id="EJW03852.1"/>
    </source>
</evidence>
<dbReference type="AlphaFoldDB" id="J9DR83"/>
<dbReference type="HOGENOM" id="CLU_2236542_0_0_1"/>
<keyword evidence="3" id="KW-1185">Reference proteome</keyword>
<dbReference type="VEuPathDB" id="MicrosporidiaDB:EDEG_01851"/>
<organism evidence="2 3">
    <name type="scientific">Edhazardia aedis (strain USNM 41457)</name>
    <name type="common">Microsporidian parasite</name>
    <dbReference type="NCBI Taxonomy" id="1003232"/>
    <lineage>
        <taxon>Eukaryota</taxon>
        <taxon>Fungi</taxon>
        <taxon>Fungi incertae sedis</taxon>
        <taxon>Microsporidia</taxon>
        <taxon>Edhazardia</taxon>
    </lineage>
</organism>
<accession>J9DR83</accession>
<keyword evidence="1" id="KW-1133">Transmembrane helix</keyword>
<proteinExistence type="predicted"/>
<name>J9DR83_EDHAE</name>
<evidence type="ECO:0000313" key="3">
    <source>
        <dbReference type="Proteomes" id="UP000003163"/>
    </source>
</evidence>
<dbReference type="InParanoid" id="J9DR83"/>
<reference evidence="3" key="2">
    <citation type="submission" date="2015-07" db="EMBL/GenBank/DDBJ databases">
        <title>Contrasting host-pathogen interactions and genome evolution in two generalist and specialist microsporidian pathogens of mosquitoes.</title>
        <authorList>
            <consortium name="The Broad Institute Genomics Platform"/>
            <consortium name="The Broad Institute Genome Sequencing Center for Infectious Disease"/>
            <person name="Cuomo C.A."/>
            <person name="Sanscrainte N.D."/>
            <person name="Goldberg J.M."/>
            <person name="Heiman D."/>
            <person name="Young S."/>
            <person name="Zeng Q."/>
            <person name="Becnel J.J."/>
            <person name="Birren B.W."/>
        </authorList>
    </citation>
    <scope>NUCLEOTIDE SEQUENCE [LARGE SCALE GENOMIC DNA]</scope>
    <source>
        <strain evidence="3">USNM 41457</strain>
    </source>
</reference>
<keyword evidence="1" id="KW-0812">Transmembrane</keyword>
<comment type="caution">
    <text evidence="2">The sequence shown here is derived from an EMBL/GenBank/DDBJ whole genome shotgun (WGS) entry which is preliminary data.</text>
</comment>
<feature type="transmembrane region" description="Helical" evidence="1">
    <location>
        <begin position="78"/>
        <end position="97"/>
    </location>
</feature>
<protein>
    <submittedName>
        <fullName evidence="2">Uncharacterized protein</fullName>
    </submittedName>
</protein>
<gene>
    <name evidence="2" type="ORF">EDEG_01851</name>
</gene>
<dbReference type="EMBL" id="AFBI03000029">
    <property type="protein sequence ID" value="EJW03852.1"/>
    <property type="molecule type" value="Genomic_DNA"/>
</dbReference>
<keyword evidence="1" id="KW-0472">Membrane</keyword>
<evidence type="ECO:0000256" key="1">
    <source>
        <dbReference type="SAM" id="Phobius"/>
    </source>
</evidence>